<protein>
    <recommendedName>
        <fullName evidence="9">TraD/TraG TraM recognition site domain-containing protein</fullName>
    </recommendedName>
</protein>
<dbReference type="InterPro" id="IPR051539">
    <property type="entry name" value="T4SS-coupling_protein"/>
</dbReference>
<dbReference type="AlphaFoldDB" id="A0A399RCL2"/>
<gene>
    <name evidence="7" type="ORF">D1223_13695</name>
</gene>
<evidence type="ECO:0000313" key="8">
    <source>
        <dbReference type="Proteomes" id="UP000266385"/>
    </source>
</evidence>
<evidence type="ECO:0000313" key="7">
    <source>
        <dbReference type="EMBL" id="RIJ28433.1"/>
    </source>
</evidence>
<dbReference type="GO" id="GO:0005886">
    <property type="term" value="C:plasma membrane"/>
    <property type="evidence" value="ECO:0007669"/>
    <property type="project" value="UniProtKB-SubCell"/>
</dbReference>
<comment type="subcellular location">
    <subcellularLocation>
        <location evidence="1">Cell membrane</location>
        <topology evidence="1">Multi-pass membrane protein</topology>
    </subcellularLocation>
</comment>
<dbReference type="Pfam" id="PF02534">
    <property type="entry name" value="T4SS-DNA_transf"/>
    <property type="match status" value="1"/>
</dbReference>
<dbReference type="InterPro" id="IPR003688">
    <property type="entry name" value="TraG/VirD4"/>
</dbReference>
<sequence>MGLPDFDNERFRFGSAELASQAQIAAAGAYNFNSQTRFGGFAFGRPFGHAGLAGELIVGGARSGKLASLLAYQLCLGGSQHNRVILDVKAEAFFIANLLAVEGRYSYVWNPCRIAGLPFHRINPVDYIHIDSPSLIDDVIAFCEMAVPLSGAPQSRFFEMRARWFLQHICLALVEMDGVLRLDRLYWAVMLFVGGGDEWLERLAFPMSQSRFEDVRQCEEEIAGLRSREGGGFDGIAGELSKSFICLSSPQLRASVSPPYDFSFKQLCDEGRLYTVNLCPKGEYVRQWALVIKAMFLAAKTYRAAAPQAPRQHWVIDEAAQLGAAQFLLDAYTIGAGSWGVTPLTVWQSTYQMRALGENAENILLGSAGYQAYFGIRDMPSATTLSRRIGAETLEYDDEVQQAKARQGYNRALLELIDGGDVLSAGLQATHYKRSSRIRSKQKRDVRTPDEILNMPGSKMYVFMDGVEGAIYADRYPYYEMPWMAGRYLGSPYYPPIDRVQIMGQRGPEYRRVITEAVPARLSHFPQYQQSGQWSYVEGFRPCL</sequence>
<dbReference type="InterPro" id="IPR027417">
    <property type="entry name" value="P-loop_NTPase"/>
</dbReference>
<dbReference type="EMBL" id="QWFX01000013">
    <property type="protein sequence ID" value="RIJ28433.1"/>
    <property type="molecule type" value="Genomic_DNA"/>
</dbReference>
<evidence type="ECO:0000256" key="5">
    <source>
        <dbReference type="ARBA" id="ARBA00022989"/>
    </source>
</evidence>
<keyword evidence="3" id="KW-1003">Cell membrane</keyword>
<keyword evidence="6" id="KW-0472">Membrane</keyword>
<dbReference type="SUPFAM" id="SSF52540">
    <property type="entry name" value="P-loop containing nucleoside triphosphate hydrolases"/>
    <property type="match status" value="1"/>
</dbReference>
<keyword evidence="8" id="KW-1185">Reference proteome</keyword>
<accession>A0A399RCL2</accession>
<comment type="caution">
    <text evidence="7">The sequence shown here is derived from an EMBL/GenBank/DDBJ whole genome shotgun (WGS) entry which is preliminary data.</text>
</comment>
<keyword evidence="4" id="KW-0812">Transmembrane</keyword>
<comment type="similarity">
    <text evidence="2">Belongs to the VirD4/TraG family.</text>
</comment>
<organism evidence="7 8">
    <name type="scientific">Henriciella mobilis</name>
    <dbReference type="NCBI Taxonomy" id="2305467"/>
    <lineage>
        <taxon>Bacteria</taxon>
        <taxon>Pseudomonadati</taxon>
        <taxon>Pseudomonadota</taxon>
        <taxon>Alphaproteobacteria</taxon>
        <taxon>Hyphomonadales</taxon>
        <taxon>Hyphomonadaceae</taxon>
        <taxon>Henriciella</taxon>
    </lineage>
</organism>
<name>A0A399RCL2_9PROT</name>
<keyword evidence="5" id="KW-1133">Transmembrane helix</keyword>
<evidence type="ECO:0008006" key="9">
    <source>
        <dbReference type="Google" id="ProtNLM"/>
    </source>
</evidence>
<dbReference type="Gene3D" id="3.40.50.300">
    <property type="entry name" value="P-loop containing nucleotide triphosphate hydrolases"/>
    <property type="match status" value="1"/>
</dbReference>
<evidence type="ECO:0000256" key="3">
    <source>
        <dbReference type="ARBA" id="ARBA00022475"/>
    </source>
</evidence>
<dbReference type="PANTHER" id="PTHR37937:SF1">
    <property type="entry name" value="CONJUGATIVE TRANSFER: DNA TRANSPORT"/>
    <property type="match status" value="1"/>
</dbReference>
<evidence type="ECO:0000256" key="6">
    <source>
        <dbReference type="ARBA" id="ARBA00023136"/>
    </source>
</evidence>
<evidence type="ECO:0000256" key="4">
    <source>
        <dbReference type="ARBA" id="ARBA00022692"/>
    </source>
</evidence>
<dbReference type="CDD" id="cd01127">
    <property type="entry name" value="TrwB_TraG_TraD_VirD4"/>
    <property type="match status" value="1"/>
</dbReference>
<reference evidence="7 8" key="1">
    <citation type="submission" date="2018-08" db="EMBL/GenBank/DDBJ databases">
        <title>Henriciella mobilis sp. nov., isolated from seawater.</title>
        <authorList>
            <person name="Cheng H."/>
            <person name="Wu Y.-H."/>
            <person name="Xu X.-W."/>
            <person name="Guo L.-L."/>
        </authorList>
    </citation>
    <scope>NUCLEOTIDE SEQUENCE [LARGE SCALE GENOMIC DNA]</scope>
    <source>
        <strain evidence="7 8">JN25</strain>
    </source>
</reference>
<evidence type="ECO:0000256" key="2">
    <source>
        <dbReference type="ARBA" id="ARBA00008806"/>
    </source>
</evidence>
<proteinExistence type="inferred from homology"/>
<dbReference type="PANTHER" id="PTHR37937">
    <property type="entry name" value="CONJUGATIVE TRANSFER: DNA TRANSPORT"/>
    <property type="match status" value="1"/>
</dbReference>
<dbReference type="Proteomes" id="UP000266385">
    <property type="component" value="Unassembled WGS sequence"/>
</dbReference>
<evidence type="ECO:0000256" key="1">
    <source>
        <dbReference type="ARBA" id="ARBA00004651"/>
    </source>
</evidence>